<keyword evidence="3" id="KW-1185">Reference proteome</keyword>
<feature type="transmembrane region" description="Helical" evidence="1">
    <location>
        <begin position="29"/>
        <end position="55"/>
    </location>
</feature>
<comment type="caution">
    <text evidence="2">The sequence shown here is derived from an EMBL/GenBank/DDBJ whole genome shotgun (WGS) entry which is preliminary data.</text>
</comment>
<evidence type="ECO:0008006" key="4">
    <source>
        <dbReference type="Google" id="ProtNLM"/>
    </source>
</evidence>
<reference evidence="2 3" key="1">
    <citation type="journal article" date="2021" name="Elife">
        <title>Chloroplast acquisition without the gene transfer in kleptoplastic sea slugs, Plakobranchus ocellatus.</title>
        <authorList>
            <person name="Maeda T."/>
            <person name="Takahashi S."/>
            <person name="Yoshida T."/>
            <person name="Shimamura S."/>
            <person name="Takaki Y."/>
            <person name="Nagai Y."/>
            <person name="Toyoda A."/>
            <person name="Suzuki Y."/>
            <person name="Arimoto A."/>
            <person name="Ishii H."/>
            <person name="Satoh N."/>
            <person name="Nishiyama T."/>
            <person name="Hasebe M."/>
            <person name="Maruyama T."/>
            <person name="Minagawa J."/>
            <person name="Obokata J."/>
            <person name="Shigenobu S."/>
        </authorList>
    </citation>
    <scope>NUCLEOTIDE SEQUENCE [LARGE SCALE GENOMIC DNA]</scope>
</reference>
<name>A0AAV4HSA4_9GAST</name>
<keyword evidence="1" id="KW-0812">Transmembrane</keyword>
<keyword evidence="1" id="KW-1133">Transmembrane helix</keyword>
<dbReference type="EMBL" id="BMAT01012806">
    <property type="protein sequence ID" value="GFR99575.1"/>
    <property type="molecule type" value="Genomic_DNA"/>
</dbReference>
<evidence type="ECO:0000313" key="2">
    <source>
        <dbReference type="EMBL" id="GFR99575.1"/>
    </source>
</evidence>
<accession>A0AAV4HSA4</accession>
<evidence type="ECO:0000256" key="1">
    <source>
        <dbReference type="SAM" id="Phobius"/>
    </source>
</evidence>
<proteinExistence type="predicted"/>
<protein>
    <recommendedName>
        <fullName evidence="4">G-protein coupled receptors family 1 profile domain-containing protein</fullName>
    </recommendedName>
</protein>
<dbReference type="Proteomes" id="UP000762676">
    <property type="component" value="Unassembled WGS sequence"/>
</dbReference>
<gene>
    <name evidence="2" type="ORF">ElyMa_006377700</name>
</gene>
<evidence type="ECO:0000313" key="3">
    <source>
        <dbReference type="Proteomes" id="UP000762676"/>
    </source>
</evidence>
<sequence length="164" mass="17982">MRTLQEEKGRRGVDGPVGRSILRRMLRSVATVAKITLVCLNIWVLAVVLVVSLAMRPYVIAISRMTSGWGSRGKESIRVVRAKATDHHEESRLSITTEASIHRYKGNSPWPSVEAGSDTNKVRQDLRQHYLGPVTELPCPGATCMSGIPSPGQFSRPLPSGSHL</sequence>
<organism evidence="2 3">
    <name type="scientific">Elysia marginata</name>
    <dbReference type="NCBI Taxonomy" id="1093978"/>
    <lineage>
        <taxon>Eukaryota</taxon>
        <taxon>Metazoa</taxon>
        <taxon>Spiralia</taxon>
        <taxon>Lophotrochozoa</taxon>
        <taxon>Mollusca</taxon>
        <taxon>Gastropoda</taxon>
        <taxon>Heterobranchia</taxon>
        <taxon>Euthyneura</taxon>
        <taxon>Panpulmonata</taxon>
        <taxon>Sacoglossa</taxon>
        <taxon>Placobranchoidea</taxon>
        <taxon>Plakobranchidae</taxon>
        <taxon>Elysia</taxon>
    </lineage>
</organism>
<dbReference type="AlphaFoldDB" id="A0AAV4HSA4"/>
<keyword evidence="1" id="KW-0472">Membrane</keyword>